<dbReference type="Pfam" id="PF00300">
    <property type="entry name" value="His_Phos_1"/>
    <property type="match status" value="1"/>
</dbReference>
<dbReference type="InterPro" id="IPR027417">
    <property type="entry name" value="P-loop_NTPase"/>
</dbReference>
<dbReference type="GO" id="GO:0006000">
    <property type="term" value="P:fructose metabolic process"/>
    <property type="evidence" value="ECO:0007669"/>
    <property type="project" value="InterPro"/>
</dbReference>
<dbReference type="EMBL" id="JAQQBS010001422">
    <property type="protein sequence ID" value="KAK0166442.1"/>
    <property type="molecule type" value="Genomic_DNA"/>
</dbReference>
<feature type="region of interest" description="Disordered" evidence="6">
    <location>
        <begin position="50"/>
        <end position="76"/>
    </location>
</feature>
<dbReference type="GO" id="GO:0006003">
    <property type="term" value="P:fructose 2,6-bisphosphate metabolic process"/>
    <property type="evidence" value="ECO:0007669"/>
    <property type="project" value="InterPro"/>
</dbReference>
<dbReference type="SUPFAM" id="SSF53254">
    <property type="entry name" value="Phosphoglycerate mutase-like"/>
    <property type="match status" value="1"/>
</dbReference>
<keyword evidence="2" id="KW-0547">Nucleotide-binding</keyword>
<dbReference type="SMART" id="SM00855">
    <property type="entry name" value="PGAM"/>
    <property type="match status" value="1"/>
</dbReference>
<gene>
    <name evidence="9" type="ORF">PV328_004862</name>
</gene>
<dbReference type="GO" id="GO:0005829">
    <property type="term" value="C:cytosol"/>
    <property type="evidence" value="ECO:0007669"/>
    <property type="project" value="TreeGrafter"/>
</dbReference>
<organism evidence="9 10">
    <name type="scientific">Microctonus aethiopoides</name>
    <dbReference type="NCBI Taxonomy" id="144406"/>
    <lineage>
        <taxon>Eukaryota</taxon>
        <taxon>Metazoa</taxon>
        <taxon>Ecdysozoa</taxon>
        <taxon>Arthropoda</taxon>
        <taxon>Hexapoda</taxon>
        <taxon>Insecta</taxon>
        <taxon>Pterygota</taxon>
        <taxon>Neoptera</taxon>
        <taxon>Endopterygota</taxon>
        <taxon>Hymenoptera</taxon>
        <taxon>Apocrita</taxon>
        <taxon>Ichneumonoidea</taxon>
        <taxon>Braconidae</taxon>
        <taxon>Euphorinae</taxon>
        <taxon>Microctonus</taxon>
    </lineage>
</organism>
<dbReference type="InterPro" id="IPR013079">
    <property type="entry name" value="6Phosfructo_kin"/>
</dbReference>
<evidence type="ECO:0000256" key="3">
    <source>
        <dbReference type="ARBA" id="ARBA00022840"/>
    </source>
</evidence>
<reference evidence="9" key="2">
    <citation type="submission" date="2023-03" db="EMBL/GenBank/DDBJ databases">
        <authorList>
            <person name="Inwood S.N."/>
            <person name="Skelly J.G."/>
            <person name="Guhlin J."/>
            <person name="Harrop T.W.R."/>
            <person name="Goldson S.G."/>
            <person name="Dearden P.K."/>
        </authorList>
    </citation>
    <scope>NUCLEOTIDE SEQUENCE</scope>
    <source>
        <strain evidence="9">Irish</strain>
        <tissue evidence="9">Whole body</tissue>
    </source>
</reference>
<name>A0AA39FBE0_9HYME</name>
<dbReference type="SUPFAM" id="SSF52540">
    <property type="entry name" value="P-loop containing nucleoside triphosphate hydrolases"/>
    <property type="match status" value="1"/>
</dbReference>
<proteinExistence type="inferred from homology"/>
<accession>A0AA39FBE0</accession>
<dbReference type="Gene3D" id="3.40.50.1240">
    <property type="entry name" value="Phosphoglycerate mutase-like"/>
    <property type="match status" value="1"/>
</dbReference>
<evidence type="ECO:0000256" key="1">
    <source>
        <dbReference type="ARBA" id="ARBA00008408"/>
    </source>
</evidence>
<keyword evidence="10" id="KW-1185">Reference proteome</keyword>
<evidence type="ECO:0000313" key="10">
    <source>
        <dbReference type="Proteomes" id="UP001168990"/>
    </source>
</evidence>
<dbReference type="InterPro" id="IPR003094">
    <property type="entry name" value="6Pfruct_kin"/>
</dbReference>
<keyword evidence="3" id="KW-0067">ATP-binding</keyword>
<comment type="caution">
    <text evidence="9">The sequence shown here is derived from an EMBL/GenBank/DDBJ whole genome shotgun (WGS) entry which is preliminary data.</text>
</comment>
<evidence type="ECO:0000256" key="6">
    <source>
        <dbReference type="SAM" id="MobiDB-lite"/>
    </source>
</evidence>
<evidence type="ECO:0000256" key="4">
    <source>
        <dbReference type="PIRSR" id="PIRSR613078-1"/>
    </source>
</evidence>
<feature type="domain" description="6-phosphofructo-2-kinase" evidence="8">
    <location>
        <begin position="88"/>
        <end position="289"/>
    </location>
</feature>
<feature type="binding site" evidence="5">
    <location>
        <position position="353"/>
    </location>
    <ligand>
        <name>substrate</name>
    </ligand>
</feature>
<dbReference type="Pfam" id="PF01591">
    <property type="entry name" value="6PF2K"/>
    <property type="match status" value="1"/>
</dbReference>
<protein>
    <recommendedName>
        <fullName evidence="8">6-phosphofructo-2-kinase domain-containing protein</fullName>
    </recommendedName>
</protein>
<dbReference type="AlphaFoldDB" id="A0AA39FBE0"/>
<feature type="signal peptide" evidence="7">
    <location>
        <begin position="1"/>
        <end position="21"/>
    </location>
</feature>
<dbReference type="GO" id="GO:0004331">
    <property type="term" value="F:fructose-2,6-bisphosphate 2-phosphatase activity"/>
    <property type="evidence" value="ECO:0007669"/>
    <property type="project" value="TreeGrafter"/>
</dbReference>
<feature type="active site" description="Tele-phosphohistidine intermediate" evidence="4">
    <location>
        <position position="304"/>
    </location>
</feature>
<dbReference type="InterPro" id="IPR029033">
    <property type="entry name" value="His_PPase_superfam"/>
</dbReference>
<dbReference type="InterPro" id="IPR013078">
    <property type="entry name" value="His_Pase_superF_clade-1"/>
</dbReference>
<dbReference type="Gene3D" id="3.40.50.300">
    <property type="entry name" value="P-loop containing nucleotide triphosphate hydrolases"/>
    <property type="match status" value="1"/>
</dbReference>
<evidence type="ECO:0000313" key="9">
    <source>
        <dbReference type="EMBL" id="KAK0166442.1"/>
    </source>
</evidence>
<dbReference type="PANTHER" id="PTHR10606">
    <property type="entry name" value="6-PHOSPHOFRUCTO-2-KINASE/FRUCTOSE-2,6-BISPHOSPHATASE"/>
    <property type="match status" value="1"/>
</dbReference>
<dbReference type="CDD" id="cd07067">
    <property type="entry name" value="HP_PGM_like"/>
    <property type="match status" value="1"/>
</dbReference>
<evidence type="ECO:0000256" key="7">
    <source>
        <dbReference type="SAM" id="SignalP"/>
    </source>
</evidence>
<feature type="binding site" evidence="5">
    <location>
        <begin position="303"/>
        <end position="310"/>
    </location>
    <ligand>
        <name>substrate</name>
    </ligand>
</feature>
<dbReference type="PANTHER" id="PTHR10606:SF65">
    <property type="entry name" value="6-PHOSPHOFRUCTO-2-KINASE_FRUCTOSE-2, 6-BISPHOSPHATASE-LIKE PROTEIN"/>
    <property type="match status" value="1"/>
</dbReference>
<dbReference type="FunFam" id="3.40.50.1240:FF:000001">
    <property type="entry name" value="6-phosphofructo-2-kinase/fructose-2, 6-bisphosphatase 3 isoform 2"/>
    <property type="match status" value="1"/>
</dbReference>
<feature type="active site" description="Proton donor/acceptor" evidence="4">
    <location>
        <position position="373"/>
    </location>
</feature>
<sequence>MPWVAACLDLFAAPILGYCLAVRKLALQSGILQETDGNIGVVANQHLNQTKSSSESKMAPCAEEKHQESGQESTVRPVALTKSPRKFSGVVIATSGLPARGKSQVAQNLCRRLNWNGVSTKVMRVSDYRRKKLELYGTHELFRPDHAANSALRSLATRDAMHDCAAWLASGNTVAILDGCLVRKDQRTEVFDYFTVQLGYRILFIECVCNDAKALEHNYQEVIRHSVDYAGMDPIMAAEDLRLKVSHYVRAYEPMDEINYPRITIDTVTMDIHAHKVSGHIESTILGYIGSVATKPHTIYFSRHGESEYNVLGKIGGDAVLSGRGERYAQALATRINAMHIPDLRVLTSRLRRTIATARGVEAPQEHVAELNELNAGVCEGLSYEEMQELYPQEFAWRDQDKLRYRYPWGESYIDIMQRVEPVIAELQQSNNVLVVSHQAILRCLVGFFLDKKPEELPYIEVPLHTIIRVVSHGFDYRMEFIKMPIECVNTTRSKPNNCSANRTADDALLTVPAHYDIPDPWRNPGSGPTLVQQH</sequence>
<dbReference type="PRINTS" id="PR00991">
    <property type="entry name" value="6PFRUCTKNASE"/>
</dbReference>
<evidence type="ECO:0000256" key="5">
    <source>
        <dbReference type="PIRSR" id="PIRSR613078-2"/>
    </source>
</evidence>
<keyword evidence="7" id="KW-0732">Signal</keyword>
<reference evidence="9" key="1">
    <citation type="journal article" date="2023" name="bioRxiv">
        <title>Scaffold-level genome assemblies of two parasitoid biocontrol wasps reveal the parthenogenesis mechanism and an associated novel virus.</title>
        <authorList>
            <person name="Inwood S."/>
            <person name="Skelly J."/>
            <person name="Guhlin J."/>
            <person name="Harrop T."/>
            <person name="Goldson S."/>
            <person name="Dearden P."/>
        </authorList>
    </citation>
    <scope>NUCLEOTIDE SEQUENCE</scope>
    <source>
        <strain evidence="9">Irish</strain>
        <tissue evidence="9">Whole body</tissue>
    </source>
</reference>
<comment type="similarity">
    <text evidence="1">In the C-terminal section; belongs to the phosphoglycerate mutase family.</text>
</comment>
<dbReference type="PIRSF" id="PIRSF000709">
    <property type="entry name" value="6PFK_2-Ptase"/>
    <property type="match status" value="1"/>
</dbReference>
<feature type="chain" id="PRO_5041266318" description="6-phosphofructo-2-kinase domain-containing protein" evidence="7">
    <location>
        <begin position="22"/>
        <end position="535"/>
    </location>
</feature>
<dbReference type="GO" id="GO:0005524">
    <property type="term" value="F:ATP binding"/>
    <property type="evidence" value="ECO:0007669"/>
    <property type="project" value="UniProtKB-KW"/>
</dbReference>
<evidence type="ECO:0000259" key="8">
    <source>
        <dbReference type="Pfam" id="PF01591"/>
    </source>
</evidence>
<dbReference type="Proteomes" id="UP001168990">
    <property type="component" value="Unassembled WGS sequence"/>
</dbReference>
<dbReference type="GO" id="GO:0003873">
    <property type="term" value="F:6-phosphofructo-2-kinase activity"/>
    <property type="evidence" value="ECO:0007669"/>
    <property type="project" value="InterPro"/>
</dbReference>
<evidence type="ECO:0000256" key="2">
    <source>
        <dbReference type="ARBA" id="ARBA00022741"/>
    </source>
</evidence>